<dbReference type="PROSITE" id="PS50109">
    <property type="entry name" value="HIS_KIN"/>
    <property type="match status" value="1"/>
</dbReference>
<comment type="subcellular location">
    <subcellularLocation>
        <location evidence="3">Cell membrane</location>
    </subcellularLocation>
</comment>
<name>A0AAF0BVB7_9ACTN</name>
<sequence length="474" mass="49685">MRRPHAPRLPNRWRITGWIVVSVLAVTFLVGIVAVAQVEGRFTEQVDGELRAQTRGLTTALDVIDPADLERLAESSPGGVGDTTYGITVVDASGDVLSIPSGPADEPDPPIDTSPEAIGALRSQAGAPFDLRSADGSVTYRAMSAPLEDGGLAVVTRSLRQRDEAITAVVGTLAVAGAVAAVLISLIVAVVSSLVTRPLDAMIDAAEAIGEGDLSSRVPTTGVEDVARLATALNQMLDRLEQAFSAREASEDALRRFVADASHELRTPLAAVLGYAELHQAGMAGDPAAVDRSMARIRAEGERMRLIVEELLTLARLDEGRPMEHLPVDLADLARLAVDDARAIEPDRPLALDVPDGSVTTPGDAMSLRQAVDNLLANARAHTPEGTPVRVTVRRRDGRAQLVVRDEGPGMGPEEAAHVFDRFYRSDASRTRPGGSGLGLAIVAAIAHAHEGTATVASAPGEGSTFTLALPTDG</sequence>
<feature type="domain" description="Histidine kinase" evidence="13">
    <location>
        <begin position="260"/>
        <end position="474"/>
    </location>
</feature>
<evidence type="ECO:0000256" key="12">
    <source>
        <dbReference type="SAM" id="Phobius"/>
    </source>
</evidence>
<dbReference type="Pfam" id="PF00672">
    <property type="entry name" value="HAMP"/>
    <property type="match status" value="1"/>
</dbReference>
<keyword evidence="7 12" id="KW-0812">Transmembrane</keyword>
<evidence type="ECO:0000256" key="4">
    <source>
        <dbReference type="ARBA" id="ARBA00012438"/>
    </source>
</evidence>
<feature type="transmembrane region" description="Helical" evidence="12">
    <location>
        <begin position="15"/>
        <end position="36"/>
    </location>
</feature>
<dbReference type="InterPro" id="IPR003661">
    <property type="entry name" value="HisK_dim/P_dom"/>
</dbReference>
<dbReference type="GO" id="GO:0005886">
    <property type="term" value="C:plasma membrane"/>
    <property type="evidence" value="ECO:0007669"/>
    <property type="project" value="UniProtKB-SubCell"/>
</dbReference>
<keyword evidence="11 12" id="KW-0472">Membrane</keyword>
<evidence type="ECO:0000256" key="7">
    <source>
        <dbReference type="ARBA" id="ARBA00022692"/>
    </source>
</evidence>
<dbReference type="PRINTS" id="PR00344">
    <property type="entry name" value="BCTRLSENSOR"/>
</dbReference>
<dbReference type="AlphaFoldDB" id="A0AAF0BVB7"/>
<evidence type="ECO:0000313" key="16">
    <source>
        <dbReference type="Proteomes" id="UP001216390"/>
    </source>
</evidence>
<dbReference type="RefSeq" id="WP_272735758.1">
    <property type="nucleotide sequence ID" value="NZ_CP116942.1"/>
</dbReference>
<dbReference type="InterPro" id="IPR036097">
    <property type="entry name" value="HisK_dim/P_sf"/>
</dbReference>
<evidence type="ECO:0000313" key="15">
    <source>
        <dbReference type="EMBL" id="WCO66234.1"/>
    </source>
</evidence>
<keyword evidence="9 12" id="KW-1133">Transmembrane helix</keyword>
<accession>A0AAF0BVB7</accession>
<reference evidence="15" key="1">
    <citation type="submission" date="2023-01" db="EMBL/GenBank/DDBJ databases">
        <title>The diversity of Class Acidimicrobiia in South China Sea sediment environments and the proposal of Iamia marina sp. nov., a novel species of the genus Iamia.</title>
        <authorList>
            <person name="He Y."/>
            <person name="Tian X."/>
        </authorList>
    </citation>
    <scope>NUCLEOTIDE SEQUENCE</scope>
    <source>
        <strain evidence="15">DSM 19957</strain>
    </source>
</reference>
<dbReference type="SUPFAM" id="SSF158472">
    <property type="entry name" value="HAMP domain-like"/>
    <property type="match status" value="1"/>
</dbReference>
<keyword evidence="16" id="KW-1185">Reference proteome</keyword>
<evidence type="ECO:0000256" key="11">
    <source>
        <dbReference type="ARBA" id="ARBA00023136"/>
    </source>
</evidence>
<dbReference type="KEGG" id="ima:PO878_17160"/>
<dbReference type="SMART" id="SM00387">
    <property type="entry name" value="HATPase_c"/>
    <property type="match status" value="1"/>
</dbReference>
<dbReference type="Gene3D" id="6.10.340.10">
    <property type="match status" value="1"/>
</dbReference>
<comment type="cofactor">
    <cofactor evidence="2">
        <name>a divalent metal cation</name>
        <dbReference type="ChEBI" id="CHEBI:60240"/>
    </cofactor>
</comment>
<dbReference type="PANTHER" id="PTHR45436:SF5">
    <property type="entry name" value="SENSOR HISTIDINE KINASE TRCS"/>
    <property type="match status" value="1"/>
</dbReference>
<dbReference type="SUPFAM" id="SSF55874">
    <property type="entry name" value="ATPase domain of HSP90 chaperone/DNA topoisomerase II/histidine kinase"/>
    <property type="match status" value="1"/>
</dbReference>
<dbReference type="Gene3D" id="1.10.287.130">
    <property type="match status" value="1"/>
</dbReference>
<dbReference type="SUPFAM" id="SSF47384">
    <property type="entry name" value="Homodimeric domain of signal transducing histidine kinase"/>
    <property type="match status" value="1"/>
</dbReference>
<dbReference type="GO" id="GO:0000155">
    <property type="term" value="F:phosphorelay sensor kinase activity"/>
    <property type="evidence" value="ECO:0007669"/>
    <property type="project" value="InterPro"/>
</dbReference>
<evidence type="ECO:0000256" key="8">
    <source>
        <dbReference type="ARBA" id="ARBA00022777"/>
    </source>
</evidence>
<evidence type="ECO:0000259" key="13">
    <source>
        <dbReference type="PROSITE" id="PS50109"/>
    </source>
</evidence>
<dbReference type="EC" id="2.7.13.3" evidence="4"/>
<dbReference type="InterPro" id="IPR003660">
    <property type="entry name" value="HAMP_dom"/>
</dbReference>
<dbReference type="InterPro" id="IPR050428">
    <property type="entry name" value="TCS_sensor_his_kinase"/>
</dbReference>
<keyword evidence="8 15" id="KW-0418">Kinase</keyword>
<protein>
    <recommendedName>
        <fullName evidence="4">histidine kinase</fullName>
        <ecNumber evidence="4">2.7.13.3</ecNumber>
    </recommendedName>
</protein>
<dbReference type="FunFam" id="1.10.287.130:FF:000001">
    <property type="entry name" value="Two-component sensor histidine kinase"/>
    <property type="match status" value="1"/>
</dbReference>
<evidence type="ECO:0000256" key="9">
    <source>
        <dbReference type="ARBA" id="ARBA00022989"/>
    </source>
</evidence>
<dbReference type="InterPro" id="IPR005467">
    <property type="entry name" value="His_kinase_dom"/>
</dbReference>
<dbReference type="GO" id="GO:0005509">
    <property type="term" value="F:calcium ion binding"/>
    <property type="evidence" value="ECO:0007669"/>
    <property type="project" value="UniProtKB-ARBA"/>
</dbReference>
<dbReference type="SMART" id="SM00388">
    <property type="entry name" value="HisKA"/>
    <property type="match status" value="1"/>
</dbReference>
<dbReference type="InterPro" id="IPR004358">
    <property type="entry name" value="Sig_transdc_His_kin-like_C"/>
</dbReference>
<dbReference type="PROSITE" id="PS50885">
    <property type="entry name" value="HAMP"/>
    <property type="match status" value="1"/>
</dbReference>
<feature type="transmembrane region" description="Helical" evidence="12">
    <location>
        <begin position="165"/>
        <end position="191"/>
    </location>
</feature>
<dbReference type="InterPro" id="IPR036890">
    <property type="entry name" value="HATPase_C_sf"/>
</dbReference>
<organism evidence="15 16">
    <name type="scientific">Iamia majanohamensis</name>
    <dbReference type="NCBI Taxonomy" id="467976"/>
    <lineage>
        <taxon>Bacteria</taxon>
        <taxon>Bacillati</taxon>
        <taxon>Actinomycetota</taxon>
        <taxon>Acidimicrobiia</taxon>
        <taxon>Acidimicrobiales</taxon>
        <taxon>Iamiaceae</taxon>
        <taxon>Iamia</taxon>
    </lineage>
</organism>
<evidence type="ECO:0000256" key="5">
    <source>
        <dbReference type="ARBA" id="ARBA00022553"/>
    </source>
</evidence>
<evidence type="ECO:0000256" key="10">
    <source>
        <dbReference type="ARBA" id="ARBA00023012"/>
    </source>
</evidence>
<dbReference type="CDD" id="cd00075">
    <property type="entry name" value="HATPase"/>
    <property type="match status" value="1"/>
</dbReference>
<evidence type="ECO:0000256" key="6">
    <source>
        <dbReference type="ARBA" id="ARBA00022679"/>
    </source>
</evidence>
<dbReference type="CDD" id="cd00082">
    <property type="entry name" value="HisKA"/>
    <property type="match status" value="1"/>
</dbReference>
<dbReference type="Gene3D" id="3.30.565.10">
    <property type="entry name" value="Histidine kinase-like ATPase, C-terminal domain"/>
    <property type="match status" value="1"/>
</dbReference>
<comment type="catalytic activity">
    <reaction evidence="1">
        <text>ATP + protein L-histidine = ADP + protein N-phospho-L-histidine.</text>
        <dbReference type="EC" id="2.7.13.3"/>
    </reaction>
</comment>
<dbReference type="PANTHER" id="PTHR45436">
    <property type="entry name" value="SENSOR HISTIDINE KINASE YKOH"/>
    <property type="match status" value="1"/>
</dbReference>
<gene>
    <name evidence="15" type="ORF">PO878_17160</name>
</gene>
<keyword evidence="5" id="KW-0597">Phosphoprotein</keyword>
<dbReference type="SMART" id="SM00304">
    <property type="entry name" value="HAMP"/>
    <property type="match status" value="1"/>
</dbReference>
<evidence type="ECO:0000256" key="1">
    <source>
        <dbReference type="ARBA" id="ARBA00000085"/>
    </source>
</evidence>
<dbReference type="EMBL" id="CP116942">
    <property type="protein sequence ID" value="WCO66234.1"/>
    <property type="molecule type" value="Genomic_DNA"/>
</dbReference>
<keyword evidence="6" id="KW-0808">Transferase</keyword>
<dbReference type="Proteomes" id="UP001216390">
    <property type="component" value="Chromosome"/>
</dbReference>
<feature type="domain" description="HAMP" evidence="14">
    <location>
        <begin position="193"/>
        <end position="245"/>
    </location>
</feature>
<evidence type="ECO:0000259" key="14">
    <source>
        <dbReference type="PROSITE" id="PS50885"/>
    </source>
</evidence>
<keyword evidence="10" id="KW-0902">Two-component regulatory system</keyword>
<dbReference type="Pfam" id="PF02518">
    <property type="entry name" value="HATPase_c"/>
    <property type="match status" value="1"/>
</dbReference>
<dbReference type="CDD" id="cd06225">
    <property type="entry name" value="HAMP"/>
    <property type="match status" value="1"/>
</dbReference>
<dbReference type="Pfam" id="PF00512">
    <property type="entry name" value="HisKA"/>
    <property type="match status" value="1"/>
</dbReference>
<evidence type="ECO:0000256" key="3">
    <source>
        <dbReference type="ARBA" id="ARBA00004236"/>
    </source>
</evidence>
<evidence type="ECO:0000256" key="2">
    <source>
        <dbReference type="ARBA" id="ARBA00001968"/>
    </source>
</evidence>
<proteinExistence type="predicted"/>
<dbReference type="InterPro" id="IPR003594">
    <property type="entry name" value="HATPase_dom"/>
</dbReference>
<dbReference type="FunFam" id="3.30.565.10:FF:000006">
    <property type="entry name" value="Sensor histidine kinase WalK"/>
    <property type="match status" value="1"/>
</dbReference>